<dbReference type="RefSeq" id="WP_116977560.1">
    <property type="nucleotide sequence ID" value="NZ_QPMM01000011.1"/>
</dbReference>
<dbReference type="InterPro" id="IPR019282">
    <property type="entry name" value="Glycoamylase-like_cons_dom"/>
</dbReference>
<feature type="signal peptide" evidence="1">
    <location>
        <begin position="1"/>
        <end position="21"/>
    </location>
</feature>
<dbReference type="OrthoDB" id="5937621at2"/>
<keyword evidence="4" id="KW-1185">Reference proteome</keyword>
<gene>
    <name evidence="3" type="ORF">DVR12_19935</name>
</gene>
<comment type="caution">
    <text evidence="3">The sequence shown here is derived from an EMBL/GenBank/DDBJ whole genome shotgun (WGS) entry which is preliminary data.</text>
</comment>
<evidence type="ECO:0000313" key="3">
    <source>
        <dbReference type="EMBL" id="RFS19999.1"/>
    </source>
</evidence>
<evidence type="ECO:0000259" key="2">
    <source>
        <dbReference type="Pfam" id="PF10091"/>
    </source>
</evidence>
<reference evidence="3 4" key="1">
    <citation type="submission" date="2018-07" db="EMBL/GenBank/DDBJ databases">
        <title>Chitinophaga K2CV101002-2 sp. nov., isolated from a monsoon evergreen broad-leaved forest soil.</title>
        <authorList>
            <person name="Lv Y."/>
        </authorList>
    </citation>
    <scope>NUCLEOTIDE SEQUENCE [LARGE SCALE GENOMIC DNA]</scope>
    <source>
        <strain evidence="3 4">GDMCC 1.1288</strain>
    </source>
</reference>
<protein>
    <submittedName>
        <fullName evidence="3">Beta-glucosidase</fullName>
    </submittedName>
</protein>
<dbReference type="Gene3D" id="1.50.10.140">
    <property type="match status" value="1"/>
</dbReference>
<evidence type="ECO:0000313" key="4">
    <source>
        <dbReference type="Proteomes" id="UP000260644"/>
    </source>
</evidence>
<dbReference type="EMBL" id="QPMM01000011">
    <property type="protein sequence ID" value="RFS19999.1"/>
    <property type="molecule type" value="Genomic_DNA"/>
</dbReference>
<organism evidence="3 4">
    <name type="scientific">Chitinophaga silvatica</name>
    <dbReference type="NCBI Taxonomy" id="2282649"/>
    <lineage>
        <taxon>Bacteria</taxon>
        <taxon>Pseudomonadati</taxon>
        <taxon>Bacteroidota</taxon>
        <taxon>Chitinophagia</taxon>
        <taxon>Chitinophagales</taxon>
        <taxon>Chitinophagaceae</taxon>
        <taxon>Chitinophaga</taxon>
    </lineage>
</organism>
<keyword evidence="1" id="KW-0732">Signal</keyword>
<dbReference type="Pfam" id="PF10091">
    <property type="entry name" value="Glycoamylase"/>
    <property type="match status" value="1"/>
</dbReference>
<dbReference type="Proteomes" id="UP000260644">
    <property type="component" value="Unassembled WGS sequence"/>
</dbReference>
<accession>A0A3E1Y5I6</accession>
<evidence type="ECO:0000256" key="1">
    <source>
        <dbReference type="SAM" id="SignalP"/>
    </source>
</evidence>
<name>A0A3E1Y5I6_9BACT</name>
<proteinExistence type="predicted"/>
<feature type="domain" description="Glycoamylase-like" evidence="2">
    <location>
        <begin position="210"/>
        <end position="422"/>
    </location>
</feature>
<dbReference type="AlphaFoldDB" id="A0A3E1Y5I6"/>
<sequence length="538" mass="60290">MKQLLISICLSVILLPTIACNKSGKPISTATDSSVAVNKTLLDKTQQGCFQYFWQLGKNFSGMAPERATSTSGNTVTTGGSGFGVMATICAIERGWITRAEGTQRILDIVHFLDKADKFHGAWSHWMNGETGKAIPFGNKGNAGDLVETSFMMAGLLSAKAYLAGNTATEVEIRQLTDKFYQQIEWNWYTNNTKSLYWGWYPQNNYFELPISGWNESLITYILALGAPKHGITPEIYTNGWTRNGNFRNGNTFYGYKQFLGRDRVGPLFLSHYSFLGLDPHKMQDQYTSYIQQNINHTLINRAYCLTDAPKTYLYASNQWGLSAADGADGYRAHAPDEDEGTIAPTAALSAIPFTPYYSMQVLQHFMNDMGYKIWGVYGFHDAFNVSRNWYDNQYLAIDQGPIVVMIENYRSGKIWDLLMSAPEVKLGLQLAGITTPVYETGFPEAVPESTTGYYDMLLHPDKGVYEIAYYLKESGASTGFTLLDSKNKTIRILQNVTPTNIGLHTLSFDATNINTDQPYILQYTANEKRTSINVKFH</sequence>
<feature type="chain" id="PRO_5017782236" evidence="1">
    <location>
        <begin position="22"/>
        <end position="538"/>
    </location>
</feature>